<feature type="region of interest" description="Disordered" evidence="1">
    <location>
        <begin position="174"/>
        <end position="196"/>
    </location>
</feature>
<proteinExistence type="predicted"/>
<dbReference type="SUPFAM" id="SSF47413">
    <property type="entry name" value="lambda repressor-like DNA-binding domains"/>
    <property type="match status" value="1"/>
</dbReference>
<dbReference type="Gene3D" id="1.10.260.40">
    <property type="entry name" value="lambda repressor-like DNA-binding domains"/>
    <property type="match status" value="1"/>
</dbReference>
<sequence>MTEKENTILQFGQELVNARNYKGLSLEQIAEITKIAQRYLLAMEEGQWDALPKPYMEAFLKSYAECVGMNVPKVMKKYREMVIKELVISGEAEKPPEGEEETVSYDRGSNEPNFMLNNLKSIILAAAGIVLIIIFFVLFKSCGDTSTTANNGTTSSQEEATVIEPEQNTLDLHESLPSENDTQDQPRSDEEQQALPQRITTEVNFRAIALERCWLRAVIDQDRVRDVFLYPDETITLKAEQLLHVVIGNAGGLKIVLSGDSLGTLGPKGEPVTLVISPEGIQSQKLGAWQPNYESEMQEVILDLNQPEGDN</sequence>
<dbReference type="PANTHER" id="PTHR34475:SF1">
    <property type="entry name" value="CYTOSKELETON PROTEIN RODZ"/>
    <property type="match status" value="1"/>
</dbReference>
<dbReference type="Pfam" id="PF13413">
    <property type="entry name" value="HTH_25"/>
    <property type="match status" value="1"/>
</dbReference>
<feature type="transmembrane region" description="Helical" evidence="2">
    <location>
        <begin position="122"/>
        <end position="139"/>
    </location>
</feature>
<evidence type="ECO:0000313" key="5">
    <source>
        <dbReference type="Proteomes" id="UP000319619"/>
    </source>
</evidence>
<dbReference type="AlphaFoldDB" id="A0A532V1B8"/>
<dbReference type="GO" id="GO:0003677">
    <property type="term" value="F:DNA binding"/>
    <property type="evidence" value="ECO:0007669"/>
    <property type="project" value="InterPro"/>
</dbReference>
<organism evidence="4 5">
    <name type="scientific">candidate division LCP-89 bacterium B3_LCP</name>
    <dbReference type="NCBI Taxonomy" id="2012998"/>
    <lineage>
        <taxon>Bacteria</taxon>
        <taxon>Pseudomonadati</taxon>
        <taxon>Bacteria division LCP-89</taxon>
    </lineage>
</organism>
<evidence type="ECO:0000313" key="4">
    <source>
        <dbReference type="EMBL" id="TKJ41010.1"/>
    </source>
</evidence>
<evidence type="ECO:0000256" key="2">
    <source>
        <dbReference type="SAM" id="Phobius"/>
    </source>
</evidence>
<name>A0A532V1B8_UNCL8</name>
<accession>A0A532V1B8</accession>
<dbReference type="Proteomes" id="UP000319619">
    <property type="component" value="Unassembled WGS sequence"/>
</dbReference>
<dbReference type="InterPro" id="IPR050400">
    <property type="entry name" value="Bact_Cytoskel_RodZ"/>
</dbReference>
<protein>
    <recommendedName>
        <fullName evidence="3">Cytoskeleton protein RodZ-like C-terminal domain-containing protein</fullName>
    </recommendedName>
</protein>
<feature type="domain" description="Cytoskeleton protein RodZ-like C-terminal" evidence="3">
    <location>
        <begin position="210"/>
        <end position="270"/>
    </location>
</feature>
<keyword evidence="2" id="KW-1133">Transmembrane helix</keyword>
<dbReference type="Pfam" id="PF13464">
    <property type="entry name" value="RodZ_C"/>
    <property type="match status" value="1"/>
</dbReference>
<gene>
    <name evidence="4" type="ORF">CEE37_04925</name>
</gene>
<keyword evidence="2" id="KW-0812">Transmembrane</keyword>
<comment type="caution">
    <text evidence="4">The sequence shown here is derived from an EMBL/GenBank/DDBJ whole genome shotgun (WGS) entry which is preliminary data.</text>
</comment>
<dbReference type="EMBL" id="NJBN01000003">
    <property type="protein sequence ID" value="TKJ41010.1"/>
    <property type="molecule type" value="Genomic_DNA"/>
</dbReference>
<dbReference type="InterPro" id="IPR025194">
    <property type="entry name" value="RodZ-like_C"/>
</dbReference>
<keyword evidence="2" id="KW-0472">Membrane</keyword>
<reference evidence="4 5" key="1">
    <citation type="submission" date="2017-06" db="EMBL/GenBank/DDBJ databases">
        <title>Novel microbial phyla capable of carbon fixation and sulfur reduction in deep-sea sediments.</title>
        <authorList>
            <person name="Huang J."/>
            <person name="Baker B."/>
            <person name="Wang Y."/>
        </authorList>
    </citation>
    <scope>NUCLEOTIDE SEQUENCE [LARGE SCALE GENOMIC DNA]</scope>
    <source>
        <strain evidence="4">B3_LCP</strain>
    </source>
</reference>
<dbReference type="InterPro" id="IPR010982">
    <property type="entry name" value="Lambda_DNA-bd_dom_sf"/>
</dbReference>
<evidence type="ECO:0000259" key="3">
    <source>
        <dbReference type="Pfam" id="PF13464"/>
    </source>
</evidence>
<dbReference type="PANTHER" id="PTHR34475">
    <property type="match status" value="1"/>
</dbReference>
<evidence type="ECO:0000256" key="1">
    <source>
        <dbReference type="SAM" id="MobiDB-lite"/>
    </source>
</evidence>